<evidence type="ECO:0000313" key="2">
    <source>
        <dbReference type="EMBL" id="KTG11212.1"/>
    </source>
</evidence>
<evidence type="ECO:0000256" key="1">
    <source>
        <dbReference type="SAM" id="Phobius"/>
    </source>
</evidence>
<evidence type="ECO:0000313" key="3">
    <source>
        <dbReference type="Proteomes" id="UP000054387"/>
    </source>
</evidence>
<dbReference type="Proteomes" id="UP000054387">
    <property type="component" value="Unassembled WGS sequence"/>
</dbReference>
<dbReference type="RefSeq" id="WP_058580274.1">
    <property type="nucleotide sequence ID" value="NZ_LOPU01000011.1"/>
</dbReference>
<keyword evidence="1" id="KW-0812">Transmembrane</keyword>
<organism evidence="2 3">
    <name type="scientific">Haloprofundus marisrubri</name>
    <dbReference type="NCBI Taxonomy" id="1514971"/>
    <lineage>
        <taxon>Archaea</taxon>
        <taxon>Methanobacteriati</taxon>
        <taxon>Methanobacteriota</taxon>
        <taxon>Stenosarchaea group</taxon>
        <taxon>Halobacteria</taxon>
        <taxon>Halobacteriales</taxon>
        <taxon>Haloferacaceae</taxon>
        <taxon>Haloprofundus</taxon>
    </lineage>
</organism>
<proteinExistence type="predicted"/>
<keyword evidence="1" id="KW-0472">Membrane</keyword>
<name>A0A0W1RBX9_9EURY</name>
<feature type="transmembrane region" description="Helical" evidence="1">
    <location>
        <begin position="39"/>
        <end position="62"/>
    </location>
</feature>
<gene>
    <name evidence="2" type="ORF">AUR64_04600</name>
</gene>
<accession>A0A0W1RBX9</accession>
<keyword evidence="3" id="KW-1185">Reference proteome</keyword>
<protein>
    <submittedName>
        <fullName evidence="2">Uncharacterized protein</fullName>
    </submittedName>
</protein>
<keyword evidence="1" id="KW-1133">Transmembrane helix</keyword>
<sequence>MYTTSQHRSTARTTTTTTADPTFTVTVALAVAPFATAVALSYAAFTAVFAVGVVTTLAFVVARRQLAETTSRRTAALERSTRA</sequence>
<dbReference type="AlphaFoldDB" id="A0A0W1RBX9"/>
<dbReference type="EMBL" id="LOPU01000011">
    <property type="protein sequence ID" value="KTG11212.1"/>
    <property type="molecule type" value="Genomic_DNA"/>
</dbReference>
<comment type="caution">
    <text evidence="2">The sequence shown here is derived from an EMBL/GenBank/DDBJ whole genome shotgun (WGS) entry which is preliminary data.</text>
</comment>
<reference evidence="2 3" key="1">
    <citation type="submission" date="2015-12" db="EMBL/GenBank/DDBJ databases">
        <title>Haloprofundus marisrubri gen. nov., sp. nov., an extremely halophilic archaeon isolated from the Discovery deep brine-seawater interface in the Red Sea.</title>
        <authorList>
            <person name="Zhang G."/>
            <person name="Stingl U."/>
            <person name="Rashid M."/>
        </authorList>
    </citation>
    <scope>NUCLEOTIDE SEQUENCE [LARGE SCALE GENOMIC DNA]</scope>
    <source>
        <strain evidence="2 3">SB9</strain>
    </source>
</reference>